<dbReference type="InterPro" id="IPR013783">
    <property type="entry name" value="Ig-like_fold"/>
</dbReference>
<feature type="compositionally biased region" description="Low complexity" evidence="1">
    <location>
        <begin position="118"/>
        <end position="145"/>
    </location>
</feature>
<proteinExistence type="predicted"/>
<evidence type="ECO:0000259" key="2">
    <source>
        <dbReference type="PROSITE" id="PS50853"/>
    </source>
</evidence>
<reference evidence="3" key="1">
    <citation type="thesis" date="2020" institute="ProQuest LLC" country="789 East Eisenhower Parkway, Ann Arbor, MI, USA">
        <title>Comparative Genomics and Chromosome Evolution.</title>
        <authorList>
            <person name="Mudd A.B."/>
        </authorList>
    </citation>
    <scope>NUCLEOTIDE SEQUENCE</scope>
    <source>
        <strain evidence="3">237g6f4</strain>
        <tissue evidence="3">Blood</tissue>
    </source>
</reference>
<dbReference type="PANTHER" id="PTHR23197">
    <property type="entry name" value="TARSH-RELATED FIBRONECTIN DOMAIN-CONTAINING"/>
    <property type="match status" value="1"/>
</dbReference>
<gene>
    <name evidence="3" type="ORF">GDO81_008327</name>
</gene>
<dbReference type="Proteomes" id="UP000824782">
    <property type="component" value="Unassembled WGS sequence"/>
</dbReference>
<feature type="domain" description="Fibronectin type-III" evidence="2">
    <location>
        <begin position="290"/>
        <end position="388"/>
    </location>
</feature>
<organism evidence="3 4">
    <name type="scientific">Engystomops pustulosus</name>
    <name type="common">Tungara frog</name>
    <name type="synonym">Physalaemus pustulosus</name>
    <dbReference type="NCBI Taxonomy" id="76066"/>
    <lineage>
        <taxon>Eukaryota</taxon>
        <taxon>Metazoa</taxon>
        <taxon>Chordata</taxon>
        <taxon>Craniata</taxon>
        <taxon>Vertebrata</taxon>
        <taxon>Euteleostomi</taxon>
        <taxon>Amphibia</taxon>
        <taxon>Batrachia</taxon>
        <taxon>Anura</taxon>
        <taxon>Neobatrachia</taxon>
        <taxon>Hyloidea</taxon>
        <taxon>Leptodactylidae</taxon>
        <taxon>Leiuperinae</taxon>
        <taxon>Engystomops</taxon>
    </lineage>
</organism>
<feature type="region of interest" description="Disordered" evidence="1">
    <location>
        <begin position="118"/>
        <end position="149"/>
    </location>
</feature>
<evidence type="ECO:0000256" key="1">
    <source>
        <dbReference type="SAM" id="MobiDB-lite"/>
    </source>
</evidence>
<accession>A0AAV7CDV1</accession>
<dbReference type="InterPro" id="IPR003961">
    <property type="entry name" value="FN3_dom"/>
</dbReference>
<dbReference type="PRINTS" id="PR00014">
    <property type="entry name" value="FNTYPEIII"/>
</dbReference>
<evidence type="ECO:0000313" key="4">
    <source>
        <dbReference type="Proteomes" id="UP000824782"/>
    </source>
</evidence>
<keyword evidence="4" id="KW-1185">Reference proteome</keyword>
<dbReference type="Pfam" id="PF21731">
    <property type="entry name" value="TARSH_C"/>
    <property type="match status" value="1"/>
</dbReference>
<dbReference type="SMART" id="SM00060">
    <property type="entry name" value="FN3"/>
    <property type="match status" value="1"/>
</dbReference>
<dbReference type="SUPFAM" id="SSF49265">
    <property type="entry name" value="Fibronectin type III"/>
    <property type="match status" value="1"/>
</dbReference>
<dbReference type="CDD" id="cd00063">
    <property type="entry name" value="FN3"/>
    <property type="match status" value="1"/>
</dbReference>
<dbReference type="EMBL" id="WNYA01000003">
    <property type="protein sequence ID" value="KAG8583228.1"/>
    <property type="molecule type" value="Genomic_DNA"/>
</dbReference>
<dbReference type="InterPro" id="IPR036116">
    <property type="entry name" value="FN3_sf"/>
</dbReference>
<dbReference type="PANTHER" id="PTHR23197:SF8">
    <property type="entry name" value="FIBRONECTIN TYPE III DOMAIN-CONTAINING PROTEIN 1"/>
    <property type="match status" value="1"/>
</dbReference>
<dbReference type="Gene3D" id="2.60.40.10">
    <property type="entry name" value="Immunoglobulins"/>
    <property type="match status" value="1"/>
</dbReference>
<protein>
    <recommendedName>
        <fullName evidence="2">Fibronectin type-III domain-containing protein</fullName>
    </recommendedName>
</protein>
<dbReference type="InterPro" id="IPR049109">
    <property type="entry name" value="TARSH/FNDC1_C"/>
</dbReference>
<sequence length="530" mass="59750">MILWSRRKQRWVVDLNRGVILNTEGRYLQDSQGKPLRIKLGGDGRTIIDFNGTPVVSPDGLPLFGHGRFSKPVASPQDRPVLSLGGRPLRGLEVARTTRPTTTRMTTTPTTTTTIATTTTTTLPPTTTTTPEPTTIEPTTEEPLIPTCPPGSFVQYDEEGSMIMGTDDKPDCYTEDSYSGQELIVTTEAAERVTYFNLDEDYEMIRTTRRPSITTTRLPIIIEHPEIRSFDDNLVTEYDATGKKRFTAPYVSYISKDPNTPCSLTDALDHFQVENLADLLPKEMKEEVLPPKNISYNITVVAVEGCHSFVILDWAKPKQGDFITGYLVYSASYDDYLKNKWSTGTAGGTNFPIENLKPNTRYYFKVQAKNPYGLGPISPSVTFVTESDNPLLIVRPPGGEPIWIPYAFKYDTSYSGCHGKQYVKRTWYRKFVGVTLCNSLRYKIYLSENLRDTFHSIGDSWGRGEDHCQFVDSYMEGRTDPISDFQAMPTIKGYYRQDTQEPVMFGQIGYGTPHNYVGWYECGVPIPGKW</sequence>
<name>A0AAV7CDV1_ENGPU</name>
<comment type="caution">
    <text evidence="3">The sequence shown here is derived from an EMBL/GenBank/DDBJ whole genome shotgun (WGS) entry which is preliminary data.</text>
</comment>
<dbReference type="AlphaFoldDB" id="A0AAV7CDV1"/>
<dbReference type="PROSITE" id="PS50853">
    <property type="entry name" value="FN3"/>
    <property type="match status" value="1"/>
</dbReference>
<evidence type="ECO:0000313" key="3">
    <source>
        <dbReference type="EMBL" id="KAG8583228.1"/>
    </source>
</evidence>
<dbReference type="Pfam" id="PF00041">
    <property type="entry name" value="fn3"/>
    <property type="match status" value="1"/>
</dbReference>